<dbReference type="SUPFAM" id="SSF63411">
    <property type="entry name" value="LuxS/MPP-like metallohydrolase"/>
    <property type="match status" value="2"/>
</dbReference>
<feature type="compositionally biased region" description="Basic residues" evidence="1">
    <location>
        <begin position="504"/>
        <end position="519"/>
    </location>
</feature>
<dbReference type="InterPro" id="IPR011249">
    <property type="entry name" value="Metalloenz_LuxS/M16"/>
</dbReference>
<gene>
    <name evidence="3" type="ORF">ABZV61_00100</name>
</gene>
<sequence length="519" mass="55768">MSQETTATDPDIRTTEVDSIRTVLAPAPGPVTAGLFFRVGVADETLATAGITHLVEHLALHRHGVSDLHYNGATAATYTLFHVTGTPDEVVTYLNGVCEALRDLPVERLETERDILRTEAAGRGRGPNHRLPLWRYGAQGYGLSSYAEYGTWHLTADAVRDWARTRFTRDNAVLWITSDTVPDGLDLALPAGSPQPPPVVTSALPVTPAFIHGDDGGVVLDAVVRRSTAATLLCEVLGRALYTDLRQNGGYSYIADSSYHPRDNDFATITAFADALPKKQDAVVGGFVDVLARLRAGRIEQSELDSARAKILKMYDTPDAGAARLPSYALNLLCGHRNLTPDEHRAELAAVTVGDLRDVARELHSTALIQVPGRDVEWAGFTSAPQWSTPSRALAGTTHRSSDDNDVALVVGPRSVTLRTPGGEVTVWYEACAALQVFPDGARHLTGLDGFTVAVEPTLYDLLGPDRVAVIDAGVPTAAVVRMPERDADSIPRPTSSPGGGLKSRTRSVLRSLRIGRRS</sequence>
<keyword evidence="4" id="KW-1185">Reference proteome</keyword>
<dbReference type="EMBL" id="JBEXIP010000001">
    <property type="protein sequence ID" value="MET8431197.1"/>
    <property type="molecule type" value="Genomic_DNA"/>
</dbReference>
<dbReference type="Proteomes" id="UP001550044">
    <property type="component" value="Unassembled WGS sequence"/>
</dbReference>
<protein>
    <submittedName>
        <fullName evidence="3">Insulinase family protein</fullName>
    </submittedName>
</protein>
<dbReference type="InterPro" id="IPR007863">
    <property type="entry name" value="Peptidase_M16_C"/>
</dbReference>
<organism evidence="3 4">
    <name type="scientific">Streptomyces sp. 900116325</name>
    <dbReference type="NCBI Taxonomy" id="3154295"/>
    <lineage>
        <taxon>Bacteria</taxon>
        <taxon>Bacillati</taxon>
        <taxon>Actinomycetota</taxon>
        <taxon>Actinomycetes</taxon>
        <taxon>Kitasatosporales</taxon>
        <taxon>Streptomycetaceae</taxon>
        <taxon>Streptomyces</taxon>
    </lineage>
</organism>
<evidence type="ECO:0000256" key="1">
    <source>
        <dbReference type="SAM" id="MobiDB-lite"/>
    </source>
</evidence>
<dbReference type="Gene3D" id="3.30.830.10">
    <property type="entry name" value="Metalloenzyme, LuxS/M16 peptidase-like"/>
    <property type="match status" value="2"/>
</dbReference>
<evidence type="ECO:0000313" key="4">
    <source>
        <dbReference type="Proteomes" id="UP001550044"/>
    </source>
</evidence>
<feature type="domain" description="Peptidase M16 C-terminal" evidence="2">
    <location>
        <begin position="226"/>
        <end position="310"/>
    </location>
</feature>
<feature type="region of interest" description="Disordered" evidence="1">
    <location>
        <begin position="484"/>
        <end position="519"/>
    </location>
</feature>
<dbReference type="Pfam" id="PF05193">
    <property type="entry name" value="Peptidase_M16_C"/>
    <property type="match status" value="1"/>
</dbReference>
<dbReference type="RefSeq" id="WP_356708101.1">
    <property type="nucleotide sequence ID" value="NZ_JBEXIP010000001.1"/>
</dbReference>
<accession>A0ABV2U025</accession>
<reference evidence="3 4" key="1">
    <citation type="submission" date="2024-06" db="EMBL/GenBank/DDBJ databases">
        <title>The Natural Products Discovery Center: Release of the First 8490 Sequenced Strains for Exploring Actinobacteria Biosynthetic Diversity.</title>
        <authorList>
            <person name="Kalkreuter E."/>
            <person name="Kautsar S.A."/>
            <person name="Yang D."/>
            <person name="Bader C.D."/>
            <person name="Teijaro C.N."/>
            <person name="Fluegel L."/>
            <person name="Davis C.M."/>
            <person name="Simpson J.R."/>
            <person name="Lauterbach L."/>
            <person name="Steele A.D."/>
            <person name="Gui C."/>
            <person name="Meng S."/>
            <person name="Li G."/>
            <person name="Viehrig K."/>
            <person name="Ye F."/>
            <person name="Su P."/>
            <person name="Kiefer A.F."/>
            <person name="Nichols A."/>
            <person name="Cepeda A.J."/>
            <person name="Yan W."/>
            <person name="Fan B."/>
            <person name="Jiang Y."/>
            <person name="Adhikari A."/>
            <person name="Zheng C.-J."/>
            <person name="Schuster L."/>
            <person name="Cowan T.M."/>
            <person name="Smanski M.J."/>
            <person name="Chevrette M.G."/>
            <person name="De Carvalho L.P.S."/>
            <person name="Shen B."/>
        </authorList>
    </citation>
    <scope>NUCLEOTIDE SEQUENCE [LARGE SCALE GENOMIC DNA]</scope>
    <source>
        <strain evidence="3 4">NPDC005137</strain>
    </source>
</reference>
<evidence type="ECO:0000259" key="2">
    <source>
        <dbReference type="Pfam" id="PF05193"/>
    </source>
</evidence>
<evidence type="ECO:0000313" key="3">
    <source>
        <dbReference type="EMBL" id="MET8431197.1"/>
    </source>
</evidence>
<comment type="caution">
    <text evidence="3">The sequence shown here is derived from an EMBL/GenBank/DDBJ whole genome shotgun (WGS) entry which is preliminary data.</text>
</comment>
<name>A0ABV2U025_9ACTN</name>
<proteinExistence type="predicted"/>